<organism evidence="2 3">
    <name type="scientific">Smittium culicis</name>
    <dbReference type="NCBI Taxonomy" id="133412"/>
    <lineage>
        <taxon>Eukaryota</taxon>
        <taxon>Fungi</taxon>
        <taxon>Fungi incertae sedis</taxon>
        <taxon>Zoopagomycota</taxon>
        <taxon>Kickxellomycotina</taxon>
        <taxon>Harpellomycetes</taxon>
        <taxon>Harpellales</taxon>
        <taxon>Legeriomycetaceae</taxon>
        <taxon>Smittium</taxon>
    </lineage>
</organism>
<dbReference type="OrthoDB" id="10384958at2759"/>
<evidence type="ECO:0000313" key="2">
    <source>
        <dbReference type="EMBL" id="OMJ29520.1"/>
    </source>
</evidence>
<comment type="caution">
    <text evidence="2">The sequence shown here is derived from an EMBL/GenBank/DDBJ whole genome shotgun (WGS) entry which is preliminary data.</text>
</comment>
<keyword evidence="3" id="KW-1185">Reference proteome</keyword>
<reference evidence="3" key="1">
    <citation type="submission" date="2017-01" db="EMBL/GenBank/DDBJ databases">
        <authorList>
            <person name="Wang Y."/>
            <person name="White M."/>
            <person name="Kvist S."/>
            <person name="Moncalvo J.-M."/>
        </authorList>
    </citation>
    <scope>NUCLEOTIDE SEQUENCE [LARGE SCALE GENOMIC DNA]</scope>
    <source>
        <strain evidence="3">ID-206-W2</strain>
    </source>
</reference>
<dbReference type="EMBL" id="LSSM01000261">
    <property type="protein sequence ID" value="OMJ29520.1"/>
    <property type="molecule type" value="Genomic_DNA"/>
</dbReference>
<evidence type="ECO:0000256" key="1">
    <source>
        <dbReference type="SAM" id="MobiDB-lite"/>
    </source>
</evidence>
<feature type="region of interest" description="Disordered" evidence="1">
    <location>
        <begin position="348"/>
        <end position="369"/>
    </location>
</feature>
<dbReference type="Proteomes" id="UP000187429">
    <property type="component" value="Unassembled WGS sequence"/>
</dbReference>
<accession>A0A1R1YRN0</accession>
<protein>
    <submittedName>
        <fullName evidence="2">Uncharacterized protein</fullName>
    </submittedName>
</protein>
<sequence>MKDERPVFSQGVEQSYFNVFSSFEELLGIDTSLILGSTQIPNSKKDISIESEMLNRNMCSAEQSLYKNESVIGNYLNNEYEALRIGRDTLSTEKYLEFGRLHAPELLIPPFDPYSGNIYGDYHNIECTSNKSTNRHHSGNFIPQNQDNVELINHFDPFLNSSLFGSPNFDSEIFQSQNASKSDNLKFSVNSNDLSNNINALNPGLITNFVSDSEKYDFTQFNFGYNLSASGEALEKYVDSSFQNNYDEPMFQNIKDKPPATTQTILKVSTSSIIDSHIDDQTSSIESKTIGTESDLTNLVSTICNQDSDSKKSCKKKLQFVYVQKEAANEAAKYNAEKTMLYVHYNKSEDSNDKKNLKSRITNIPSKMP</sequence>
<gene>
    <name evidence="2" type="ORF">AYI69_g974</name>
</gene>
<feature type="compositionally biased region" description="Polar residues" evidence="1">
    <location>
        <begin position="359"/>
        <end position="369"/>
    </location>
</feature>
<evidence type="ECO:0000313" key="3">
    <source>
        <dbReference type="Proteomes" id="UP000187429"/>
    </source>
</evidence>
<proteinExistence type="predicted"/>
<dbReference type="AlphaFoldDB" id="A0A1R1YRN0"/>
<name>A0A1R1YRN0_9FUNG</name>